<accession>A0A7W1XS90</accession>
<dbReference type="Proteomes" id="UP000538292">
    <property type="component" value="Unassembled WGS sequence"/>
</dbReference>
<gene>
    <name evidence="1" type="ORF">H2C83_07795</name>
</gene>
<protein>
    <submittedName>
        <fullName evidence="1">Uncharacterized protein</fullName>
    </submittedName>
</protein>
<proteinExistence type="predicted"/>
<organism evidence="1 2">
    <name type="scientific">Thermoactinomyces mirandus</name>
    <dbReference type="NCBI Taxonomy" id="2756294"/>
    <lineage>
        <taxon>Bacteria</taxon>
        <taxon>Bacillati</taxon>
        <taxon>Bacillota</taxon>
        <taxon>Bacilli</taxon>
        <taxon>Bacillales</taxon>
        <taxon>Thermoactinomycetaceae</taxon>
        <taxon>Thermoactinomyces</taxon>
    </lineage>
</organism>
<keyword evidence="2" id="KW-1185">Reference proteome</keyword>
<dbReference type="EMBL" id="JACEOL010000025">
    <property type="protein sequence ID" value="MBA4602220.1"/>
    <property type="molecule type" value="Genomic_DNA"/>
</dbReference>
<reference evidence="1 2" key="1">
    <citation type="submission" date="2020-07" db="EMBL/GenBank/DDBJ databases">
        <title>Thermoactinomyces phylogeny.</title>
        <authorList>
            <person name="Dunlap C."/>
        </authorList>
    </citation>
    <scope>NUCLEOTIDE SEQUENCE [LARGE SCALE GENOMIC DNA]</scope>
    <source>
        <strain evidence="1 2">AMNI-1</strain>
    </source>
</reference>
<sequence>MLTKLEEAIFRNEVTSEPLQSESKHFQEKRAKLFERSEFCSPPGSVCWSALTASLQGGDGTEF</sequence>
<name>A0A7W1XS90_9BACL</name>
<comment type="caution">
    <text evidence="1">The sequence shown here is derived from an EMBL/GenBank/DDBJ whole genome shotgun (WGS) entry which is preliminary data.</text>
</comment>
<dbReference type="AlphaFoldDB" id="A0A7W1XS90"/>
<dbReference type="RefSeq" id="WP_181739501.1">
    <property type="nucleotide sequence ID" value="NZ_JACEOL010000025.1"/>
</dbReference>
<evidence type="ECO:0000313" key="1">
    <source>
        <dbReference type="EMBL" id="MBA4602220.1"/>
    </source>
</evidence>
<evidence type="ECO:0000313" key="2">
    <source>
        <dbReference type="Proteomes" id="UP000538292"/>
    </source>
</evidence>